<keyword evidence="3 8" id="KW-1134">Transmembrane beta strand</keyword>
<dbReference type="SUPFAM" id="SSF56935">
    <property type="entry name" value="Porins"/>
    <property type="match status" value="1"/>
</dbReference>
<evidence type="ECO:0000313" key="13">
    <source>
        <dbReference type="Proteomes" id="UP001589590"/>
    </source>
</evidence>
<evidence type="ECO:0000256" key="9">
    <source>
        <dbReference type="RuleBase" id="RU003357"/>
    </source>
</evidence>
<comment type="subcellular location">
    <subcellularLocation>
        <location evidence="1 8">Cell outer membrane</location>
        <topology evidence="1 8">Multi-pass membrane protein</topology>
    </subcellularLocation>
</comment>
<dbReference type="RefSeq" id="WP_290274797.1">
    <property type="nucleotide sequence ID" value="NZ_JAUFQP010000016.1"/>
</dbReference>
<dbReference type="Gene3D" id="2.170.130.10">
    <property type="entry name" value="TonB-dependent receptor, plug domain"/>
    <property type="match status" value="1"/>
</dbReference>
<proteinExistence type="inferred from homology"/>
<feature type="domain" description="TonB-dependent receptor-like beta-barrel" evidence="10">
    <location>
        <begin position="471"/>
        <end position="1086"/>
    </location>
</feature>
<dbReference type="Pfam" id="PF07715">
    <property type="entry name" value="Plug"/>
    <property type="match status" value="1"/>
</dbReference>
<dbReference type="InterPro" id="IPR000531">
    <property type="entry name" value="Beta-barrel_TonB"/>
</dbReference>
<organism evidence="12 13">
    <name type="scientific">Algibacter miyuki</name>
    <dbReference type="NCBI Taxonomy" id="1306933"/>
    <lineage>
        <taxon>Bacteria</taxon>
        <taxon>Pseudomonadati</taxon>
        <taxon>Bacteroidota</taxon>
        <taxon>Flavobacteriia</taxon>
        <taxon>Flavobacteriales</taxon>
        <taxon>Flavobacteriaceae</taxon>
        <taxon>Algibacter</taxon>
    </lineage>
</organism>
<dbReference type="Gene3D" id="2.40.170.20">
    <property type="entry name" value="TonB-dependent receptor, beta-barrel domain"/>
    <property type="match status" value="1"/>
</dbReference>
<feature type="domain" description="TonB-dependent receptor plug" evidence="11">
    <location>
        <begin position="204"/>
        <end position="326"/>
    </location>
</feature>
<evidence type="ECO:0000256" key="8">
    <source>
        <dbReference type="PROSITE-ProRule" id="PRU01360"/>
    </source>
</evidence>
<dbReference type="NCBIfam" id="TIGR04056">
    <property type="entry name" value="OMP_RagA_SusC"/>
    <property type="match status" value="1"/>
</dbReference>
<dbReference type="Gene3D" id="2.60.40.1120">
    <property type="entry name" value="Carboxypeptidase-like, regulatory domain"/>
    <property type="match status" value="1"/>
</dbReference>
<evidence type="ECO:0000256" key="2">
    <source>
        <dbReference type="ARBA" id="ARBA00022448"/>
    </source>
</evidence>
<dbReference type="InterPro" id="IPR012910">
    <property type="entry name" value="Plug_dom"/>
</dbReference>
<evidence type="ECO:0000313" key="12">
    <source>
        <dbReference type="EMBL" id="MFB9105299.1"/>
    </source>
</evidence>
<keyword evidence="5 9" id="KW-0798">TonB box</keyword>
<dbReference type="InterPro" id="IPR023996">
    <property type="entry name" value="TonB-dep_OMP_SusC/RagA"/>
</dbReference>
<sequence length="1114" mass="124690">MRTFIFLLCTTMFSLSPNYVLSQNAKISITEDKIASVDEVFTIIKEQTNDYMFIYRENLFKDFPKVHLKQGVIKLNKLLEESLSGGNVNITVTPNNTILIREKSSEDRRQRKVSGKIFDETGAPLPGVTVLIKGEGVGTNTNIDGEYSLIVPNIESVLVFSSIGFKTQEIKVGNQTMINITLVEDLNQLGEVVINGVFERKAESFTGSAVTITREELRKVGSQNIFQAIQNIDPSIALVEDFSLGSNPNNLPDLQVRGTSTFPGSGTEGFKGNYLQNPNQPLFILNGFEVSVERIYDIDFNRVKRLTILKDAASKALYGSKAANGVIVIETETPTGDDVRVTYNANLDLELPDLSSYNLTNSLEKLQAETLDGLYLSNNANTYVGLQQLYNTRLKLAQEGLDTDWMAIPLQTGVGHRHSIGVELGSENISVLADLNYQKKTGAMKGSFRENIGGNLTLMYTIDKLKFKNSLSVTGNNTQESPYGSFDTYTKMNPYWRARNIDGSIPYYSETFSNGVSVTNPLHDTTLETKNESSYLNFANNFYLEWDILPSIKTVARFGIDLKRSDADVFLPSQHSVFDNSNLIGIILLGSQDSYKGSYIVNNGKSSNVSGDLNVQYSKSIQKHFLFANLGFNVSERKYQEVVHAAAGFPSSRLDDITFAKGYALQSRPLGISGVSRELGFLAIGSYVYDNRFLSDATIRTSASSQFGEDKRWSTFWSLGLGWNMHNEAFLRNSFVDQLKLRGSLGSTGNQNFNVNQSIVTYGYYQDKFYQDNPGSYLLNMGNPSLQWETKFDYNLGLDAKVENLNLRFDYYESYTENLITDITLPHSTGFNSVKENLGKVKNTGIEINTSYLVWTEGRNFFSVNFGVTTNKNEIVELSDAMDAFNETQDAIAADDENNKPVLKYQDGMSMNAIWAVPSKGIDPATGLEIYQKQDGSTTYEWDADDMVVVGNSNPEYRGVFGVSGEFEGFGISITARYLGGGQLYNQTLVDKVENADIRYNVDQRVLTGRWQYQGQETPFKGLRFFNYETGRYNYEDSQTKPTSRFVQNRNDFDLAAVNVYYDFQKNITDAIGAERLRLSFNANNIVQFSTIEIERGTSYPFAQSMSFSLTANF</sequence>
<keyword evidence="13" id="KW-1185">Reference proteome</keyword>
<dbReference type="InterPro" id="IPR037066">
    <property type="entry name" value="Plug_dom_sf"/>
</dbReference>
<keyword evidence="7 8" id="KW-0998">Cell outer membrane</keyword>
<comment type="similarity">
    <text evidence="8 9">Belongs to the TonB-dependent receptor family.</text>
</comment>
<name>A0ABV5H079_9FLAO</name>
<dbReference type="InterPro" id="IPR036942">
    <property type="entry name" value="Beta-barrel_TonB_sf"/>
</dbReference>
<evidence type="ECO:0000256" key="6">
    <source>
        <dbReference type="ARBA" id="ARBA00023136"/>
    </source>
</evidence>
<dbReference type="Proteomes" id="UP001589590">
    <property type="component" value="Unassembled WGS sequence"/>
</dbReference>
<protein>
    <submittedName>
        <fullName evidence="12">SusC/RagA family TonB-linked outer membrane protein</fullName>
    </submittedName>
</protein>
<keyword evidence="4 8" id="KW-0812">Transmembrane</keyword>
<evidence type="ECO:0000256" key="7">
    <source>
        <dbReference type="ARBA" id="ARBA00023237"/>
    </source>
</evidence>
<evidence type="ECO:0000256" key="4">
    <source>
        <dbReference type="ARBA" id="ARBA00022692"/>
    </source>
</evidence>
<dbReference type="Pfam" id="PF00593">
    <property type="entry name" value="TonB_dep_Rec_b-barrel"/>
    <property type="match status" value="1"/>
</dbReference>
<accession>A0ABV5H079</accession>
<dbReference type="InterPro" id="IPR039426">
    <property type="entry name" value="TonB-dep_rcpt-like"/>
</dbReference>
<evidence type="ECO:0000256" key="1">
    <source>
        <dbReference type="ARBA" id="ARBA00004571"/>
    </source>
</evidence>
<evidence type="ECO:0000259" key="11">
    <source>
        <dbReference type="Pfam" id="PF07715"/>
    </source>
</evidence>
<comment type="caution">
    <text evidence="12">The sequence shown here is derived from an EMBL/GenBank/DDBJ whole genome shotgun (WGS) entry which is preliminary data.</text>
</comment>
<dbReference type="EMBL" id="JBHMFA010000006">
    <property type="protein sequence ID" value="MFB9105299.1"/>
    <property type="molecule type" value="Genomic_DNA"/>
</dbReference>
<dbReference type="InterPro" id="IPR008969">
    <property type="entry name" value="CarboxyPept-like_regulatory"/>
</dbReference>
<dbReference type="Pfam" id="PF13715">
    <property type="entry name" value="CarbopepD_reg_2"/>
    <property type="match status" value="1"/>
</dbReference>
<gene>
    <name evidence="12" type="ORF">ACFFU1_10330</name>
</gene>
<evidence type="ECO:0000259" key="10">
    <source>
        <dbReference type="Pfam" id="PF00593"/>
    </source>
</evidence>
<evidence type="ECO:0000256" key="3">
    <source>
        <dbReference type="ARBA" id="ARBA00022452"/>
    </source>
</evidence>
<keyword evidence="6 8" id="KW-0472">Membrane</keyword>
<dbReference type="SUPFAM" id="SSF49464">
    <property type="entry name" value="Carboxypeptidase regulatory domain-like"/>
    <property type="match status" value="1"/>
</dbReference>
<evidence type="ECO:0000256" key="5">
    <source>
        <dbReference type="ARBA" id="ARBA00023077"/>
    </source>
</evidence>
<keyword evidence="2 8" id="KW-0813">Transport</keyword>
<reference evidence="12 13" key="1">
    <citation type="submission" date="2024-09" db="EMBL/GenBank/DDBJ databases">
        <authorList>
            <person name="Sun Q."/>
            <person name="Mori K."/>
        </authorList>
    </citation>
    <scope>NUCLEOTIDE SEQUENCE [LARGE SCALE GENOMIC DNA]</scope>
    <source>
        <strain evidence="12 13">CECT 8300</strain>
    </source>
</reference>
<dbReference type="PROSITE" id="PS52016">
    <property type="entry name" value="TONB_DEPENDENT_REC_3"/>
    <property type="match status" value="1"/>
</dbReference>